<dbReference type="EMBL" id="JAATLJ010000002">
    <property type="protein sequence ID" value="NIZ41375.1"/>
    <property type="molecule type" value="Genomic_DNA"/>
</dbReference>
<evidence type="ECO:0000313" key="1">
    <source>
        <dbReference type="EMBL" id="NIZ41375.1"/>
    </source>
</evidence>
<reference evidence="1 2" key="1">
    <citation type="submission" date="2020-03" db="EMBL/GenBank/DDBJ databases">
        <title>Spirochaetal bacteria isolated from arthropods constitute a novel genus Entomospira genus novum within the order Spirochaetales.</title>
        <authorList>
            <person name="Grana-Miraglia L."/>
            <person name="Sikutova S."/>
            <person name="Fingerle V."/>
            <person name="Sing A."/>
            <person name="Castillo-Ramirez S."/>
            <person name="Margos G."/>
            <person name="Rudolf I."/>
        </authorList>
    </citation>
    <scope>NUCLEOTIDE SEQUENCE [LARGE SCALE GENOMIC DNA]</scope>
    <source>
        <strain evidence="1 2">BR193</strain>
    </source>
</reference>
<dbReference type="RefSeq" id="WP_167700992.1">
    <property type="nucleotide sequence ID" value="NZ_CP118175.1"/>
</dbReference>
<proteinExistence type="predicted"/>
<accession>A0A968GA35</accession>
<dbReference type="AlphaFoldDB" id="A0A968GA35"/>
<keyword evidence="2" id="KW-1185">Reference proteome</keyword>
<organism evidence="1 2">
    <name type="scientific">Entomospira entomophila</name>
    <dbReference type="NCBI Taxonomy" id="2719988"/>
    <lineage>
        <taxon>Bacteria</taxon>
        <taxon>Pseudomonadati</taxon>
        <taxon>Spirochaetota</taxon>
        <taxon>Spirochaetia</taxon>
        <taxon>Spirochaetales</taxon>
        <taxon>Spirochaetaceae</taxon>
        <taxon>Entomospira</taxon>
    </lineage>
</organism>
<name>A0A968GA35_9SPIO</name>
<sequence length="94" mass="10559">MSIKKKIHEVVADDWQSRNLVATPTSTPKPTMTPQQELQTLIDQLPHDQQRVATPAYLTKSIIDALKFIAKHKGIPTATLVRQALIDFIKNTTL</sequence>
<protein>
    <submittedName>
        <fullName evidence="1">Uncharacterized protein</fullName>
    </submittedName>
</protein>
<evidence type="ECO:0000313" key="2">
    <source>
        <dbReference type="Proteomes" id="UP000711995"/>
    </source>
</evidence>
<dbReference type="Proteomes" id="UP000711995">
    <property type="component" value="Unassembled WGS sequence"/>
</dbReference>
<comment type="caution">
    <text evidence="1">The sequence shown here is derived from an EMBL/GenBank/DDBJ whole genome shotgun (WGS) entry which is preliminary data.</text>
</comment>
<gene>
    <name evidence="1" type="ORF">HCT14_07635</name>
</gene>